<protein>
    <submittedName>
        <fullName evidence="1">Uncharacterized protein</fullName>
    </submittedName>
</protein>
<evidence type="ECO:0000313" key="2">
    <source>
        <dbReference type="Proteomes" id="UP000015454"/>
    </source>
</evidence>
<dbReference type="EMBL" id="AHMO02000008">
    <property type="protein sequence ID" value="EQA46155.1"/>
    <property type="molecule type" value="Genomic_DNA"/>
</dbReference>
<dbReference type="Proteomes" id="UP000015454">
    <property type="component" value="Unassembled WGS sequence"/>
</dbReference>
<sequence length="38" mass="4672">MYERIPKVNRRVEWTEMFHNHRIAVLTLASKQSLKKLF</sequence>
<gene>
    <name evidence="1" type="ORF">LEP1GSC050_2467</name>
</gene>
<evidence type="ECO:0000313" key="1">
    <source>
        <dbReference type="EMBL" id="EQA46155.1"/>
    </source>
</evidence>
<proteinExistence type="predicted"/>
<name>T0F4Y4_9LEPT</name>
<accession>T0F4Y4</accession>
<dbReference type="AlphaFoldDB" id="T0F4Y4"/>
<comment type="caution">
    <text evidence="1">The sequence shown here is derived from an EMBL/GenBank/DDBJ whole genome shotgun (WGS) entry which is preliminary data.</text>
</comment>
<keyword evidence="2" id="KW-1185">Reference proteome</keyword>
<organism evidence="1 2">
    <name type="scientific">Leptospira broomii serovar Hurstbridge str. 5399</name>
    <dbReference type="NCBI Taxonomy" id="1049789"/>
    <lineage>
        <taxon>Bacteria</taxon>
        <taxon>Pseudomonadati</taxon>
        <taxon>Spirochaetota</taxon>
        <taxon>Spirochaetia</taxon>
        <taxon>Leptospirales</taxon>
        <taxon>Leptospiraceae</taxon>
        <taxon>Leptospira</taxon>
    </lineage>
</organism>
<reference evidence="1" key="1">
    <citation type="submission" date="2013-05" db="EMBL/GenBank/DDBJ databases">
        <authorList>
            <person name="Harkins D.M."/>
            <person name="Durkin A.S."/>
            <person name="Brinkac L.M."/>
            <person name="Haft D.H."/>
            <person name="Selengut J.D."/>
            <person name="Sanka R."/>
            <person name="DePew J."/>
            <person name="Purushe J."/>
            <person name="Hartskeerl R.A."/>
            <person name="Ahmed A."/>
            <person name="van der Linden H."/>
            <person name="Goris M.G.A."/>
            <person name="Vinetz J.M."/>
            <person name="Sutton G.G."/>
            <person name="Nierman W.C."/>
            <person name="Fouts D.E."/>
        </authorList>
    </citation>
    <scope>NUCLEOTIDE SEQUENCE [LARGE SCALE GENOMIC DNA]</scope>
    <source>
        <strain evidence="1">5399</strain>
    </source>
</reference>